<dbReference type="HOGENOM" id="CLU_3000661_0_0_1"/>
<sequence>MIDKNLKIAIMFILILIAIFFNNMVITIIVMPIGIGLLLWALADMNPEDLGPSHKNN</sequence>
<feature type="transmembrane region" description="Helical" evidence="1">
    <location>
        <begin position="12"/>
        <end position="43"/>
    </location>
</feature>
<dbReference type="InParanoid" id="I7M831"/>
<dbReference type="RefSeq" id="XP_001016754.1">
    <property type="nucleotide sequence ID" value="XM_001016754.1"/>
</dbReference>
<evidence type="ECO:0000256" key="1">
    <source>
        <dbReference type="SAM" id="Phobius"/>
    </source>
</evidence>
<dbReference type="EMBL" id="GG662693">
    <property type="protein sequence ID" value="EAR96509.1"/>
    <property type="molecule type" value="Genomic_DNA"/>
</dbReference>
<reference evidence="3" key="1">
    <citation type="journal article" date="2006" name="PLoS Biol.">
        <title>Macronuclear genome sequence of the ciliate Tetrahymena thermophila, a model eukaryote.</title>
        <authorList>
            <person name="Eisen J.A."/>
            <person name="Coyne R.S."/>
            <person name="Wu M."/>
            <person name="Wu D."/>
            <person name="Thiagarajan M."/>
            <person name="Wortman J.R."/>
            <person name="Badger J.H."/>
            <person name="Ren Q."/>
            <person name="Amedeo P."/>
            <person name="Jones K.M."/>
            <person name="Tallon L.J."/>
            <person name="Delcher A.L."/>
            <person name="Salzberg S.L."/>
            <person name="Silva J.C."/>
            <person name="Haas B.J."/>
            <person name="Majoros W.H."/>
            <person name="Farzad M."/>
            <person name="Carlton J.M."/>
            <person name="Smith R.K. Jr."/>
            <person name="Garg J."/>
            <person name="Pearlman R.E."/>
            <person name="Karrer K.M."/>
            <person name="Sun L."/>
            <person name="Manning G."/>
            <person name="Elde N.C."/>
            <person name="Turkewitz A.P."/>
            <person name="Asai D.J."/>
            <person name="Wilkes D.E."/>
            <person name="Wang Y."/>
            <person name="Cai H."/>
            <person name="Collins K."/>
            <person name="Stewart B.A."/>
            <person name="Lee S.R."/>
            <person name="Wilamowska K."/>
            <person name="Weinberg Z."/>
            <person name="Ruzzo W.L."/>
            <person name="Wloga D."/>
            <person name="Gaertig J."/>
            <person name="Frankel J."/>
            <person name="Tsao C.-C."/>
            <person name="Gorovsky M.A."/>
            <person name="Keeling P.J."/>
            <person name="Waller R.F."/>
            <person name="Patron N.J."/>
            <person name="Cherry J.M."/>
            <person name="Stover N.A."/>
            <person name="Krieger C.J."/>
            <person name="del Toro C."/>
            <person name="Ryder H.F."/>
            <person name="Williamson S.C."/>
            <person name="Barbeau R.A."/>
            <person name="Hamilton E.P."/>
            <person name="Orias E."/>
        </authorList>
    </citation>
    <scope>NUCLEOTIDE SEQUENCE [LARGE SCALE GENOMIC DNA]</scope>
    <source>
        <strain evidence="3">SB210</strain>
    </source>
</reference>
<keyword evidence="3" id="KW-1185">Reference proteome</keyword>
<dbReference type="GeneID" id="7837489"/>
<accession>I7M831</accession>
<keyword evidence="1" id="KW-1133">Transmembrane helix</keyword>
<dbReference type="Proteomes" id="UP000009168">
    <property type="component" value="Unassembled WGS sequence"/>
</dbReference>
<evidence type="ECO:0000313" key="3">
    <source>
        <dbReference type="Proteomes" id="UP000009168"/>
    </source>
</evidence>
<keyword evidence="1" id="KW-0472">Membrane</keyword>
<organism evidence="2 3">
    <name type="scientific">Tetrahymena thermophila (strain SB210)</name>
    <dbReference type="NCBI Taxonomy" id="312017"/>
    <lineage>
        <taxon>Eukaryota</taxon>
        <taxon>Sar</taxon>
        <taxon>Alveolata</taxon>
        <taxon>Ciliophora</taxon>
        <taxon>Intramacronucleata</taxon>
        <taxon>Oligohymenophorea</taxon>
        <taxon>Hymenostomatida</taxon>
        <taxon>Tetrahymenina</taxon>
        <taxon>Tetrahymenidae</taxon>
        <taxon>Tetrahymena</taxon>
    </lineage>
</organism>
<dbReference type="AlphaFoldDB" id="I7M831"/>
<name>I7M831_TETTS</name>
<dbReference type="KEGG" id="tet:TTHERM_00191780"/>
<keyword evidence="1 2" id="KW-0812">Transmembrane</keyword>
<gene>
    <name evidence="2" type="ORF">TTHERM_00191780</name>
</gene>
<protein>
    <submittedName>
        <fullName evidence="2">Transmembrane protein, putative</fullName>
    </submittedName>
</protein>
<evidence type="ECO:0000313" key="2">
    <source>
        <dbReference type="EMBL" id="EAR96509.1"/>
    </source>
</evidence>
<proteinExistence type="predicted"/>